<proteinExistence type="predicted"/>
<evidence type="ECO:0000313" key="1">
    <source>
        <dbReference type="EMBL" id="PDH36588.1"/>
    </source>
</evidence>
<evidence type="ECO:0000313" key="2">
    <source>
        <dbReference type="Proteomes" id="UP000219327"/>
    </source>
</evidence>
<gene>
    <name evidence="1" type="ORF">CNE99_09505</name>
</gene>
<dbReference type="AlphaFoldDB" id="A0A2A5WJY8"/>
<organism evidence="1 2">
    <name type="scientific">OM182 bacterium MED-G24</name>
    <dbReference type="NCBI Taxonomy" id="1986255"/>
    <lineage>
        <taxon>Bacteria</taxon>
        <taxon>Pseudomonadati</taxon>
        <taxon>Pseudomonadota</taxon>
        <taxon>Gammaproteobacteria</taxon>
        <taxon>OMG group</taxon>
        <taxon>OM182 clade</taxon>
    </lineage>
</organism>
<dbReference type="PROSITE" id="PS51257">
    <property type="entry name" value="PROKAR_LIPOPROTEIN"/>
    <property type="match status" value="1"/>
</dbReference>
<dbReference type="Proteomes" id="UP000219327">
    <property type="component" value="Unassembled WGS sequence"/>
</dbReference>
<name>A0A2A5WJY8_9GAMM</name>
<protein>
    <submittedName>
        <fullName evidence="1">Uncharacterized protein</fullName>
    </submittedName>
</protein>
<reference evidence="1 2" key="1">
    <citation type="submission" date="2017-08" db="EMBL/GenBank/DDBJ databases">
        <title>Fine stratification of microbial communities through a metagenomic profile of the photic zone.</title>
        <authorList>
            <person name="Haro-Moreno J.M."/>
            <person name="Lopez-Perez M."/>
            <person name="De La Torre J."/>
            <person name="Picazo A."/>
            <person name="Camacho A."/>
            <person name="Rodriguez-Valera F."/>
        </authorList>
    </citation>
    <scope>NUCLEOTIDE SEQUENCE [LARGE SCALE GENOMIC DNA]</scope>
    <source>
        <strain evidence="1">MED-G24</strain>
    </source>
</reference>
<dbReference type="EMBL" id="NTKD01000065">
    <property type="protein sequence ID" value="PDH36588.1"/>
    <property type="molecule type" value="Genomic_DNA"/>
</dbReference>
<comment type="caution">
    <text evidence="1">The sequence shown here is derived from an EMBL/GenBank/DDBJ whole genome shotgun (WGS) entry which is preliminary data.</text>
</comment>
<sequence length="75" mass="8004">MIGGLFRKSLILGLVALLGACGGPETVPNFDDTGRGSGIVPFITLTIVEPISGLESNQGPKQVRFRFESRWAMSP</sequence>
<accession>A0A2A5WJY8</accession>